<dbReference type="STRING" id="151549.A0A4C1ZXS9"/>
<dbReference type="GO" id="GO:0006508">
    <property type="term" value="P:proteolysis"/>
    <property type="evidence" value="ECO:0007669"/>
    <property type="project" value="UniProtKB-KW"/>
</dbReference>
<dbReference type="GO" id="GO:0004181">
    <property type="term" value="F:metallocarboxypeptidase activity"/>
    <property type="evidence" value="ECO:0007669"/>
    <property type="project" value="InterPro"/>
</dbReference>
<keyword evidence="4" id="KW-0645">Protease</keyword>
<dbReference type="SMART" id="SM00631">
    <property type="entry name" value="Zn_pept"/>
    <property type="match status" value="1"/>
</dbReference>
<comment type="cofactor">
    <cofactor evidence="1">
        <name>Zn(2+)</name>
        <dbReference type="ChEBI" id="CHEBI:29105"/>
    </cofactor>
</comment>
<dbReference type="Proteomes" id="UP000299102">
    <property type="component" value="Unassembled WGS sequence"/>
</dbReference>
<keyword evidence="5" id="KW-0479">Metal-binding</keyword>
<feature type="chain" id="PRO_5020039822" description="Zinc carboxypeptidase A 1" evidence="13">
    <location>
        <begin position="18"/>
        <end position="415"/>
    </location>
</feature>
<organism evidence="15 16">
    <name type="scientific">Eumeta variegata</name>
    <name type="common">Bagworm moth</name>
    <name type="synonym">Eumeta japonica</name>
    <dbReference type="NCBI Taxonomy" id="151549"/>
    <lineage>
        <taxon>Eukaryota</taxon>
        <taxon>Metazoa</taxon>
        <taxon>Ecdysozoa</taxon>
        <taxon>Arthropoda</taxon>
        <taxon>Hexapoda</taxon>
        <taxon>Insecta</taxon>
        <taxon>Pterygota</taxon>
        <taxon>Neoptera</taxon>
        <taxon>Endopterygota</taxon>
        <taxon>Lepidoptera</taxon>
        <taxon>Glossata</taxon>
        <taxon>Ditrysia</taxon>
        <taxon>Tineoidea</taxon>
        <taxon>Psychidae</taxon>
        <taxon>Oiketicinae</taxon>
        <taxon>Eumeta</taxon>
    </lineage>
</organism>
<dbReference type="EMBL" id="BGZK01002311">
    <property type="protein sequence ID" value="GBP92800.1"/>
    <property type="molecule type" value="Genomic_DNA"/>
</dbReference>
<keyword evidence="6 13" id="KW-0732">Signal</keyword>
<dbReference type="SUPFAM" id="SSF53187">
    <property type="entry name" value="Zn-dependent exopeptidases"/>
    <property type="match status" value="1"/>
</dbReference>
<dbReference type="InterPro" id="IPR003146">
    <property type="entry name" value="M14A_act_pep"/>
</dbReference>
<dbReference type="OrthoDB" id="3626597at2759"/>
<dbReference type="PANTHER" id="PTHR11705">
    <property type="entry name" value="PROTEASE FAMILY M14 CARBOXYPEPTIDASE A,B"/>
    <property type="match status" value="1"/>
</dbReference>
<feature type="signal peptide" evidence="13">
    <location>
        <begin position="1"/>
        <end position="17"/>
    </location>
</feature>
<dbReference type="PANTHER" id="PTHR11705:SF153">
    <property type="entry name" value="ZINC CARBOXYPEPTIDASE A 1-LIKE PROTEIN"/>
    <property type="match status" value="1"/>
</dbReference>
<keyword evidence="16" id="KW-1185">Reference proteome</keyword>
<dbReference type="InterPro" id="IPR000834">
    <property type="entry name" value="Peptidase_M14"/>
</dbReference>
<dbReference type="PROSITE" id="PS52035">
    <property type="entry name" value="PEPTIDASE_M14"/>
    <property type="match status" value="1"/>
</dbReference>
<keyword evidence="3 15" id="KW-0121">Carboxypeptidase</keyword>
<dbReference type="FunFam" id="3.30.70.340:FF:000002">
    <property type="entry name" value="Carboxypeptidase A"/>
    <property type="match status" value="1"/>
</dbReference>
<name>A0A4C1ZXS9_EUMVA</name>
<dbReference type="Gene3D" id="3.40.630.10">
    <property type="entry name" value="Zn peptidases"/>
    <property type="match status" value="1"/>
</dbReference>
<evidence type="ECO:0000313" key="16">
    <source>
        <dbReference type="Proteomes" id="UP000299102"/>
    </source>
</evidence>
<evidence type="ECO:0000256" key="2">
    <source>
        <dbReference type="ARBA" id="ARBA00005988"/>
    </source>
</evidence>
<comment type="caution">
    <text evidence="12">Lacks conserved residue(s) required for the propagation of feature annotation.</text>
</comment>
<evidence type="ECO:0000256" key="4">
    <source>
        <dbReference type="ARBA" id="ARBA00022670"/>
    </source>
</evidence>
<accession>A0A4C1ZXS9</accession>
<dbReference type="Pfam" id="PF02244">
    <property type="entry name" value="Propep_M14"/>
    <property type="match status" value="1"/>
</dbReference>
<sequence length="415" mass="47186">MFARLLFLSLSIATVAAELYRYDNYTLYRIVPRDENELTVLRDIHRSSHAYEFWKEPSRVDEFTSLVSPSELRSDLEDVFMRNDIDYEISIANIQNVIDEQMESRTKRNADRNFRWDNYQTLEQIYDWFDTLAQEHSSLVSVIVAGQSHEGRDIKGIKISRGGGRKAFVLEGGMAGADWISPVVLTYAADQLIRGDDDEARQAVNDYDWYIFPVTNPDGYEYSHNVVRGWVKNRRQVSNTAVGVDLTKNWNSHWGISGGSFNPAFVNFVGIGPFSEPETRSFSAYIDSISSDLVGYLSFRSFGQRLLIPFAHTADHMYNYQEMVTIGRRAMGSLSVRFGTQYLVGTSSAVHDGATGAAADWVKHRYNLPVVATFQLRDTGTWGYFLPVAQVRPSCEETFDALMAIIREAKFINVL</sequence>
<evidence type="ECO:0000259" key="14">
    <source>
        <dbReference type="PROSITE" id="PS52035"/>
    </source>
</evidence>
<evidence type="ECO:0000256" key="8">
    <source>
        <dbReference type="ARBA" id="ARBA00022833"/>
    </source>
</evidence>
<keyword evidence="10" id="KW-1015">Disulfide bond</keyword>
<evidence type="ECO:0000256" key="12">
    <source>
        <dbReference type="PROSITE-ProRule" id="PRU01379"/>
    </source>
</evidence>
<dbReference type="InterPro" id="IPR036990">
    <property type="entry name" value="M14A-like_propep"/>
</dbReference>
<evidence type="ECO:0000256" key="6">
    <source>
        <dbReference type="ARBA" id="ARBA00022729"/>
    </source>
</evidence>
<dbReference type="FunFam" id="3.40.630.10:FF:000084">
    <property type="entry name" value="Carboxypeptidase B2"/>
    <property type="match status" value="1"/>
</dbReference>
<evidence type="ECO:0000256" key="10">
    <source>
        <dbReference type="ARBA" id="ARBA00023157"/>
    </source>
</evidence>
<evidence type="ECO:0000313" key="15">
    <source>
        <dbReference type="EMBL" id="GBP92800.1"/>
    </source>
</evidence>
<dbReference type="SUPFAM" id="SSF54897">
    <property type="entry name" value="Protease propeptides/inhibitors"/>
    <property type="match status" value="1"/>
</dbReference>
<evidence type="ECO:0000256" key="9">
    <source>
        <dbReference type="ARBA" id="ARBA00023049"/>
    </source>
</evidence>
<protein>
    <recommendedName>
        <fullName evidence="11">Zinc carboxypeptidase A 1</fullName>
    </recommendedName>
</protein>
<keyword evidence="9" id="KW-0482">Metalloprotease</keyword>
<keyword evidence="8" id="KW-0862">Zinc</keyword>
<dbReference type="Pfam" id="PF00246">
    <property type="entry name" value="Peptidase_M14"/>
    <property type="match status" value="1"/>
</dbReference>
<dbReference type="GO" id="GO:0005615">
    <property type="term" value="C:extracellular space"/>
    <property type="evidence" value="ECO:0007669"/>
    <property type="project" value="TreeGrafter"/>
</dbReference>
<feature type="domain" description="Peptidase M14" evidence="14">
    <location>
        <begin position="118"/>
        <end position="409"/>
    </location>
</feature>
<evidence type="ECO:0000256" key="1">
    <source>
        <dbReference type="ARBA" id="ARBA00001947"/>
    </source>
</evidence>
<evidence type="ECO:0000256" key="5">
    <source>
        <dbReference type="ARBA" id="ARBA00022723"/>
    </source>
</evidence>
<comment type="similarity">
    <text evidence="2 12">Belongs to the peptidase M14 family.</text>
</comment>
<evidence type="ECO:0000256" key="3">
    <source>
        <dbReference type="ARBA" id="ARBA00022645"/>
    </source>
</evidence>
<evidence type="ECO:0000256" key="11">
    <source>
        <dbReference type="ARBA" id="ARBA00069039"/>
    </source>
</evidence>
<gene>
    <name evidence="15" type="ORF">EVAR_70481_1</name>
</gene>
<reference evidence="15 16" key="1">
    <citation type="journal article" date="2019" name="Commun. Biol.">
        <title>The bagworm genome reveals a unique fibroin gene that provides high tensile strength.</title>
        <authorList>
            <person name="Kono N."/>
            <person name="Nakamura H."/>
            <person name="Ohtoshi R."/>
            <person name="Tomita M."/>
            <person name="Numata K."/>
            <person name="Arakawa K."/>
        </authorList>
    </citation>
    <scope>NUCLEOTIDE SEQUENCE [LARGE SCALE GENOMIC DNA]</scope>
</reference>
<dbReference type="AlphaFoldDB" id="A0A4C1ZXS9"/>
<keyword evidence="7" id="KW-0378">Hydrolase</keyword>
<dbReference type="Gene3D" id="3.30.70.340">
    <property type="entry name" value="Metallocarboxypeptidase-like"/>
    <property type="match status" value="1"/>
</dbReference>
<proteinExistence type="inferred from homology"/>
<comment type="caution">
    <text evidence="15">The sequence shown here is derived from an EMBL/GenBank/DDBJ whole genome shotgun (WGS) entry which is preliminary data.</text>
</comment>
<dbReference type="GO" id="GO:0008270">
    <property type="term" value="F:zinc ion binding"/>
    <property type="evidence" value="ECO:0007669"/>
    <property type="project" value="InterPro"/>
</dbReference>
<evidence type="ECO:0000256" key="7">
    <source>
        <dbReference type="ARBA" id="ARBA00022801"/>
    </source>
</evidence>
<evidence type="ECO:0000256" key="13">
    <source>
        <dbReference type="SAM" id="SignalP"/>
    </source>
</evidence>